<dbReference type="PANTHER" id="PTHR37481:SF1">
    <property type="entry name" value="LIPOPOLYSACCHARIDE EXPORT SYSTEM PROTEIN LPTC"/>
    <property type="match status" value="1"/>
</dbReference>
<dbReference type="RefSeq" id="WP_259056690.1">
    <property type="nucleotide sequence ID" value="NZ_JANUCT010000017.1"/>
</dbReference>
<comment type="function">
    <text evidence="6">Involved in the assembly of lipopolysaccharide (LPS). Required for the translocation of LPS from the inner membrane to the outer membrane. Facilitates the transfer of LPS from the inner membrane to the periplasmic protein LptA. Could be a docking site for LptA.</text>
</comment>
<evidence type="ECO:0000256" key="2">
    <source>
        <dbReference type="ARBA" id="ARBA00022519"/>
    </source>
</evidence>
<evidence type="ECO:0000256" key="5">
    <source>
        <dbReference type="ARBA" id="ARBA00023136"/>
    </source>
</evidence>
<keyword evidence="4 6" id="KW-1133">Transmembrane helix</keyword>
<dbReference type="GO" id="GO:0043165">
    <property type="term" value="P:Gram-negative-bacterium-type cell outer membrane assembly"/>
    <property type="evidence" value="ECO:0007669"/>
    <property type="project" value="UniProtKB-UniRule"/>
</dbReference>
<sequence>MSLRWRLILLLLPLTAVSFYVVYQLEHDQQGDERAAERVPDYTMTDLDSLNMDVEGDPETRLRADFMAHFEDQGETELTGPRLEMFRPGRPPLHVRADRGWVTSGNEVILLRDNVRFWEPGEADTPVFEITTSAATVYPERDMAETDQPATLTTPESRTDSVGMRAYMKEGRIEMLSRVKTVLEASQTRPDRETGRSEQPEPE</sequence>
<feature type="region of interest" description="Disordered" evidence="7">
    <location>
        <begin position="181"/>
        <end position="203"/>
    </location>
</feature>
<comment type="subcellular location">
    <subcellularLocation>
        <location evidence="6">Cell inner membrane</location>
        <topology evidence="6">Single-pass membrane protein</topology>
    </subcellularLocation>
</comment>
<evidence type="ECO:0000256" key="7">
    <source>
        <dbReference type="SAM" id="MobiDB-lite"/>
    </source>
</evidence>
<comment type="subunit">
    <text evidence="6">Component of the lipopolysaccharide transport and assembly complex. Interacts with LptA and the LptBFG transporter complex.</text>
</comment>
<dbReference type="HAMAP" id="MF_01915">
    <property type="entry name" value="LPS_assembly_LptC"/>
    <property type="match status" value="1"/>
</dbReference>
<gene>
    <name evidence="6" type="primary">lptC</name>
    <name evidence="8" type="ORF">J2T55_002240</name>
</gene>
<proteinExistence type="inferred from homology"/>
<accession>A0AAE3HLX4</accession>
<dbReference type="InterPro" id="IPR010664">
    <property type="entry name" value="LipoPS_assembly_LptC-rel"/>
</dbReference>
<dbReference type="Proteomes" id="UP001204445">
    <property type="component" value="Unassembled WGS sequence"/>
</dbReference>
<keyword evidence="1 6" id="KW-1003">Cell membrane</keyword>
<evidence type="ECO:0000313" key="9">
    <source>
        <dbReference type="Proteomes" id="UP001204445"/>
    </source>
</evidence>
<reference evidence="8" key="1">
    <citation type="submission" date="2022-08" db="EMBL/GenBank/DDBJ databases">
        <title>Genomic Encyclopedia of Type Strains, Phase III (KMG-III): the genomes of soil and plant-associated and newly described type strains.</title>
        <authorList>
            <person name="Whitman W."/>
        </authorList>
    </citation>
    <scope>NUCLEOTIDE SEQUENCE</scope>
    <source>
        <strain evidence="8">HMT 1</strain>
    </source>
</reference>
<dbReference type="Pfam" id="PF06835">
    <property type="entry name" value="LptC"/>
    <property type="match status" value="1"/>
</dbReference>
<evidence type="ECO:0000313" key="8">
    <source>
        <dbReference type="EMBL" id="MCS3904205.1"/>
    </source>
</evidence>
<dbReference type="PANTHER" id="PTHR37481">
    <property type="entry name" value="LIPOPOLYSACCHARIDE EXPORT SYSTEM PROTEIN LPTC"/>
    <property type="match status" value="1"/>
</dbReference>
<protein>
    <recommendedName>
        <fullName evidence="6">Lipopolysaccharide export system protein LptC</fullName>
    </recommendedName>
</protein>
<dbReference type="GO" id="GO:0017089">
    <property type="term" value="F:glycolipid transfer activity"/>
    <property type="evidence" value="ECO:0007669"/>
    <property type="project" value="TreeGrafter"/>
</dbReference>
<dbReference type="NCBIfam" id="TIGR04409">
    <property type="entry name" value="LptC_YrbK"/>
    <property type="match status" value="1"/>
</dbReference>
<dbReference type="AlphaFoldDB" id="A0AAE3HLX4"/>
<comment type="caution">
    <text evidence="8">The sequence shown here is derived from an EMBL/GenBank/DDBJ whole genome shotgun (WGS) entry which is preliminary data.</text>
</comment>
<keyword evidence="5 6" id="KW-0472">Membrane</keyword>
<dbReference type="GO" id="GO:0005886">
    <property type="term" value="C:plasma membrane"/>
    <property type="evidence" value="ECO:0007669"/>
    <property type="project" value="UniProtKB-SubCell"/>
</dbReference>
<evidence type="ECO:0000256" key="1">
    <source>
        <dbReference type="ARBA" id="ARBA00022475"/>
    </source>
</evidence>
<keyword evidence="2 6" id="KW-0997">Cell inner membrane</keyword>
<keyword evidence="9" id="KW-1185">Reference proteome</keyword>
<dbReference type="GO" id="GO:0015221">
    <property type="term" value="F:lipopolysaccharide transmembrane transporter activity"/>
    <property type="evidence" value="ECO:0007669"/>
    <property type="project" value="InterPro"/>
</dbReference>
<keyword evidence="3 6" id="KW-0812">Transmembrane</keyword>
<comment type="similarity">
    <text evidence="6">Belongs to the LptC family.</text>
</comment>
<evidence type="ECO:0000256" key="6">
    <source>
        <dbReference type="HAMAP-Rule" id="MF_01915"/>
    </source>
</evidence>
<dbReference type="InterPro" id="IPR026265">
    <property type="entry name" value="LptC"/>
</dbReference>
<name>A0AAE3HLX4_9GAMM</name>
<evidence type="ECO:0000256" key="4">
    <source>
        <dbReference type="ARBA" id="ARBA00022989"/>
    </source>
</evidence>
<dbReference type="GO" id="GO:0030288">
    <property type="term" value="C:outer membrane-bounded periplasmic space"/>
    <property type="evidence" value="ECO:0007669"/>
    <property type="project" value="TreeGrafter"/>
</dbReference>
<feature type="compositionally biased region" description="Basic and acidic residues" evidence="7">
    <location>
        <begin position="189"/>
        <end position="203"/>
    </location>
</feature>
<evidence type="ECO:0000256" key="3">
    <source>
        <dbReference type="ARBA" id="ARBA00022692"/>
    </source>
</evidence>
<organism evidence="8 9">
    <name type="scientific">Methylohalomonas lacus</name>
    <dbReference type="NCBI Taxonomy" id="398773"/>
    <lineage>
        <taxon>Bacteria</taxon>
        <taxon>Pseudomonadati</taxon>
        <taxon>Pseudomonadota</taxon>
        <taxon>Gammaproteobacteria</taxon>
        <taxon>Methylohalomonadales</taxon>
        <taxon>Methylohalomonadaceae</taxon>
        <taxon>Methylohalomonas</taxon>
    </lineage>
</organism>
<dbReference type="InterPro" id="IPR052363">
    <property type="entry name" value="LPS_export_LptC"/>
</dbReference>
<dbReference type="EMBL" id="JANUCT010000017">
    <property type="protein sequence ID" value="MCS3904205.1"/>
    <property type="molecule type" value="Genomic_DNA"/>
</dbReference>
<dbReference type="Gene3D" id="2.60.450.10">
    <property type="entry name" value="Lipopolysaccharide (LPS) transport protein A like domain"/>
    <property type="match status" value="1"/>
</dbReference>